<sequence length="67" mass="7621">MKRNIFEVITDAEHAMGYTRQALAVLDLWMDRLGIEDDDEGNRVAAVHSLVWESLTYLKKAAGINEE</sequence>
<reference evidence="1 2" key="1">
    <citation type="journal article" date="2023" name="Microbiol. Resour. Announc.">
        <title>Complete Genome Sequence of the First Colistin-Resistant Raoultella electrica Strain.</title>
        <authorList>
            <person name="Aldeia C."/>
            <person name="Campos-Madueno E.I."/>
            <person name="Sendi P."/>
            <person name="Endimiani A."/>
        </authorList>
    </citation>
    <scope>NUCLEOTIDE SEQUENCE [LARGE SCALE GENOMIC DNA]</scope>
    <source>
        <strain evidence="1 2">S2-IND-01-C</strain>
    </source>
</reference>
<dbReference type="AlphaFoldDB" id="A0AAJ5QXZ1"/>
<dbReference type="Proteomes" id="UP001210130">
    <property type="component" value="Chromosome"/>
</dbReference>
<dbReference type="RefSeq" id="WP_271207466.1">
    <property type="nucleotide sequence ID" value="NZ_CP112887.1"/>
</dbReference>
<name>A0AAJ5QXZ1_9ENTR</name>
<organism evidence="1 2">
    <name type="scientific">Klebsiella electrica</name>
    <dbReference type="NCBI Taxonomy" id="1259973"/>
    <lineage>
        <taxon>Bacteria</taxon>
        <taxon>Pseudomonadati</taxon>
        <taxon>Pseudomonadota</taxon>
        <taxon>Gammaproteobacteria</taxon>
        <taxon>Enterobacterales</taxon>
        <taxon>Enterobacteriaceae</taxon>
        <taxon>Klebsiella/Raoultella group</taxon>
        <taxon>Klebsiella</taxon>
    </lineage>
</organism>
<evidence type="ECO:0000313" key="2">
    <source>
        <dbReference type="Proteomes" id="UP001210130"/>
    </source>
</evidence>
<gene>
    <name evidence="1" type="ORF">OR613_06395</name>
</gene>
<keyword evidence="2" id="KW-1185">Reference proteome</keyword>
<dbReference type="EMBL" id="CP112887">
    <property type="protein sequence ID" value="WBW62550.1"/>
    <property type="molecule type" value="Genomic_DNA"/>
</dbReference>
<proteinExistence type="predicted"/>
<protein>
    <submittedName>
        <fullName evidence="1">Uncharacterized protein</fullName>
    </submittedName>
</protein>
<accession>A0AAJ5QXZ1</accession>
<evidence type="ECO:0000313" key="1">
    <source>
        <dbReference type="EMBL" id="WBW62550.1"/>
    </source>
</evidence>